<dbReference type="CDD" id="cd05014">
    <property type="entry name" value="SIS_Kpsf"/>
    <property type="match status" value="1"/>
</dbReference>
<evidence type="ECO:0000313" key="7">
    <source>
        <dbReference type="EMBL" id="SFV54223.1"/>
    </source>
</evidence>
<evidence type="ECO:0000256" key="4">
    <source>
        <dbReference type="SAM" id="Coils"/>
    </source>
</evidence>
<dbReference type="InterPro" id="IPR046348">
    <property type="entry name" value="SIS_dom_sf"/>
</dbReference>
<dbReference type="Pfam" id="PF00571">
    <property type="entry name" value="CBS"/>
    <property type="match status" value="2"/>
</dbReference>
<feature type="domain" description="CBS" evidence="5">
    <location>
        <begin position="203"/>
        <end position="261"/>
    </location>
</feature>
<keyword evidence="4" id="KW-0175">Coiled coil</keyword>
<proteinExistence type="inferred from homology"/>
<dbReference type="InterPro" id="IPR000644">
    <property type="entry name" value="CBS_dom"/>
</dbReference>
<keyword evidence="7" id="KW-0413">Isomerase</keyword>
<dbReference type="NCBIfam" id="TIGR00393">
    <property type="entry name" value="kpsF"/>
    <property type="match status" value="1"/>
</dbReference>
<dbReference type="InterPro" id="IPR004800">
    <property type="entry name" value="KdsD/KpsF-type"/>
</dbReference>
<comment type="similarity">
    <text evidence="1">Belongs to the SIS family. GutQ/KpsF subfamily.</text>
</comment>
<dbReference type="SMART" id="SM00116">
    <property type="entry name" value="CBS"/>
    <property type="match status" value="2"/>
</dbReference>
<dbReference type="InterPro" id="IPR046342">
    <property type="entry name" value="CBS_dom_sf"/>
</dbReference>
<protein>
    <submittedName>
        <fullName evidence="7">Arabinose 5-phosphate isomerase</fullName>
        <ecNumber evidence="7">5.3.1.13</ecNumber>
    </submittedName>
</protein>
<feature type="domain" description="SIS" evidence="6">
    <location>
        <begin position="34"/>
        <end position="177"/>
    </location>
</feature>
<dbReference type="PIRSF" id="PIRSF004692">
    <property type="entry name" value="KdsD_KpsF"/>
    <property type="match status" value="1"/>
</dbReference>
<feature type="domain" description="CBS" evidence="5">
    <location>
        <begin position="266"/>
        <end position="321"/>
    </location>
</feature>
<dbReference type="CDD" id="cd04604">
    <property type="entry name" value="CBS_pair_SIS_assoc"/>
    <property type="match status" value="1"/>
</dbReference>
<accession>A0A1W1BL46</accession>
<organism evidence="7">
    <name type="scientific">hydrothermal vent metagenome</name>
    <dbReference type="NCBI Taxonomy" id="652676"/>
    <lineage>
        <taxon>unclassified sequences</taxon>
        <taxon>metagenomes</taxon>
        <taxon>ecological metagenomes</taxon>
    </lineage>
</organism>
<dbReference type="GO" id="GO:0005975">
    <property type="term" value="P:carbohydrate metabolic process"/>
    <property type="evidence" value="ECO:0007669"/>
    <property type="project" value="InterPro"/>
</dbReference>
<dbReference type="GO" id="GO:1901135">
    <property type="term" value="P:carbohydrate derivative metabolic process"/>
    <property type="evidence" value="ECO:0007669"/>
    <property type="project" value="InterPro"/>
</dbReference>
<sequence length="321" mass="35153">MNKDFIKTAIKTIKTELKEIKSLESQINQSFNEVCELLINISGKVILMGMGKSGHIANKIAATLASTGTPAFFIHPSEAGHGDLGMITKEDIVIVISYSGESDEIATLIPVLKNNNIKIISLTGNKKSTLAQVSNVNLDISVEKEACPHNLAPTSSTTKTLVLGDAIAIAILNQRKFTANDFAQSHPSGKLGRRLITRISDIMHTGNELPIVKENTPLKDSIIQMSSKKLGLLLITDTKNKLLGIFTDGDLRRVFEKKHNIENLKMRDVMVVSNYSTIKNALATEVLDFMNKKQISNLPVLDNNNCVIGAINMHDLLKARI</sequence>
<dbReference type="PROSITE" id="PS51371">
    <property type="entry name" value="CBS"/>
    <property type="match status" value="2"/>
</dbReference>
<dbReference type="InterPro" id="IPR050986">
    <property type="entry name" value="GutQ/KpsF_isomerases"/>
</dbReference>
<dbReference type="Gene3D" id="3.10.580.10">
    <property type="entry name" value="CBS-domain"/>
    <property type="match status" value="1"/>
</dbReference>
<dbReference type="InterPro" id="IPR001347">
    <property type="entry name" value="SIS_dom"/>
</dbReference>
<dbReference type="EMBL" id="FPHJ01000013">
    <property type="protein sequence ID" value="SFV54223.1"/>
    <property type="molecule type" value="Genomic_DNA"/>
</dbReference>
<evidence type="ECO:0000256" key="1">
    <source>
        <dbReference type="ARBA" id="ARBA00008165"/>
    </source>
</evidence>
<name>A0A1W1BL46_9ZZZZ</name>
<dbReference type="FunFam" id="3.40.50.10490:FF:000011">
    <property type="entry name" value="Arabinose 5-phosphate isomerase"/>
    <property type="match status" value="1"/>
</dbReference>
<gene>
    <name evidence="7" type="ORF">MNB_SUP05-5-237</name>
</gene>
<dbReference type="Pfam" id="PF01380">
    <property type="entry name" value="SIS"/>
    <property type="match status" value="1"/>
</dbReference>
<reference evidence="7" key="1">
    <citation type="submission" date="2016-10" db="EMBL/GenBank/DDBJ databases">
        <authorList>
            <person name="de Groot N.N."/>
        </authorList>
    </citation>
    <scope>NUCLEOTIDE SEQUENCE</scope>
</reference>
<dbReference type="GO" id="GO:0019146">
    <property type="term" value="F:arabinose-5-phosphate isomerase activity"/>
    <property type="evidence" value="ECO:0007669"/>
    <property type="project" value="UniProtKB-EC"/>
</dbReference>
<dbReference type="PROSITE" id="PS51464">
    <property type="entry name" value="SIS"/>
    <property type="match status" value="1"/>
</dbReference>
<dbReference type="SUPFAM" id="SSF53697">
    <property type="entry name" value="SIS domain"/>
    <property type="match status" value="1"/>
</dbReference>
<dbReference type="PANTHER" id="PTHR42745">
    <property type="match status" value="1"/>
</dbReference>
<dbReference type="GO" id="GO:0097367">
    <property type="term" value="F:carbohydrate derivative binding"/>
    <property type="evidence" value="ECO:0007669"/>
    <property type="project" value="InterPro"/>
</dbReference>
<evidence type="ECO:0000259" key="6">
    <source>
        <dbReference type="PROSITE" id="PS51464"/>
    </source>
</evidence>
<evidence type="ECO:0000256" key="2">
    <source>
        <dbReference type="ARBA" id="ARBA00022737"/>
    </source>
</evidence>
<dbReference type="EC" id="5.3.1.13" evidence="7"/>
<evidence type="ECO:0000256" key="3">
    <source>
        <dbReference type="ARBA" id="ARBA00023122"/>
    </source>
</evidence>
<dbReference type="AlphaFoldDB" id="A0A1W1BL46"/>
<dbReference type="PANTHER" id="PTHR42745:SF1">
    <property type="entry name" value="ARABINOSE 5-PHOSPHATE ISOMERASE KDSD"/>
    <property type="match status" value="1"/>
</dbReference>
<keyword evidence="3" id="KW-0129">CBS domain</keyword>
<dbReference type="InterPro" id="IPR035474">
    <property type="entry name" value="SIS_Kpsf"/>
</dbReference>
<dbReference type="Gene3D" id="3.40.50.10490">
    <property type="entry name" value="Glucose-6-phosphate isomerase like protein, domain 1"/>
    <property type="match status" value="1"/>
</dbReference>
<evidence type="ECO:0000259" key="5">
    <source>
        <dbReference type="PROSITE" id="PS51371"/>
    </source>
</evidence>
<feature type="coiled-coil region" evidence="4">
    <location>
        <begin position="6"/>
        <end position="33"/>
    </location>
</feature>
<keyword evidence="2" id="KW-0677">Repeat</keyword>